<keyword evidence="4" id="KW-1185">Reference proteome</keyword>
<accession>A0A6N7LRR5</accession>
<comment type="caution">
    <text evidence="2">The sequence shown here is derived from an EMBL/GenBank/DDBJ whole genome shotgun (WGS) entry which is preliminary data.</text>
</comment>
<dbReference type="Pfam" id="PF12973">
    <property type="entry name" value="Cupin_7"/>
    <property type="match status" value="1"/>
</dbReference>
<evidence type="ECO:0000313" key="3">
    <source>
        <dbReference type="EMBL" id="MQX19039.1"/>
    </source>
</evidence>
<dbReference type="EMBL" id="WITC01000127">
    <property type="protein sequence ID" value="MQX18954.1"/>
    <property type="molecule type" value="Genomic_DNA"/>
</dbReference>
<feature type="domain" description="ChrR-like cupin" evidence="1">
    <location>
        <begin position="10"/>
        <end position="111"/>
    </location>
</feature>
<protein>
    <submittedName>
        <fullName evidence="2">DUF4437 domain-containing protein</fullName>
    </submittedName>
</protein>
<dbReference type="InterPro" id="IPR011051">
    <property type="entry name" value="RmlC_Cupin_sf"/>
</dbReference>
<evidence type="ECO:0000313" key="4">
    <source>
        <dbReference type="Proteomes" id="UP000439983"/>
    </source>
</evidence>
<name>A0A6N7LRR5_SINTE</name>
<dbReference type="InterPro" id="IPR014710">
    <property type="entry name" value="RmlC-like_jellyroll"/>
</dbReference>
<dbReference type="EMBL" id="WITC01000128">
    <property type="protein sequence ID" value="MQX19039.1"/>
    <property type="molecule type" value="Genomic_DNA"/>
</dbReference>
<dbReference type="OrthoDB" id="9801227at2"/>
<proteinExistence type="predicted"/>
<dbReference type="SUPFAM" id="SSF51182">
    <property type="entry name" value="RmlC-like cupins"/>
    <property type="match status" value="2"/>
</dbReference>
<dbReference type="CDD" id="cd20303">
    <property type="entry name" value="cupin_ChrR_1"/>
    <property type="match status" value="1"/>
</dbReference>
<sequence length="226" mass="24808">MRINDDLSKPVIVHGAKLDWVPSPAAGVDRRMLFRVGGEVARATSIVRYAQGSAFPRHIHSGGEEILVLEGVFQDEHGDYPAGCYFRNPPGTSHIPAAKEGCTIFVRLWQYRDGDHTQIVRQPGEGQHTTPRPGASAATILFDDSREEVRLEDWRADETVTVANTRGLEFLVLSGRLTIGGETLKPQSWGRLPAGADLTATIGPEGARIWLKDAPLMHPDVLQMPE</sequence>
<dbReference type="RefSeq" id="WP_153442751.1">
    <property type="nucleotide sequence ID" value="NZ_JACIGA010000023.1"/>
</dbReference>
<dbReference type="Gene3D" id="2.60.120.10">
    <property type="entry name" value="Jelly Rolls"/>
    <property type="match status" value="1"/>
</dbReference>
<dbReference type="Proteomes" id="UP000439983">
    <property type="component" value="Unassembled WGS sequence"/>
</dbReference>
<evidence type="ECO:0000313" key="2">
    <source>
        <dbReference type="EMBL" id="MQX18954.1"/>
    </source>
</evidence>
<evidence type="ECO:0000259" key="1">
    <source>
        <dbReference type="Pfam" id="PF12973"/>
    </source>
</evidence>
<dbReference type="AlphaFoldDB" id="A0A6N7LRR5"/>
<gene>
    <name evidence="2" type="ORF">GHK62_30745</name>
    <name evidence="3" type="ORF">GHK62_31215</name>
</gene>
<reference evidence="2 4" key="1">
    <citation type="journal article" date="2013" name="Genome Biol.">
        <title>Comparative genomics of the core and accessory genomes of 48 Sinorhizobium strains comprising five genospecies.</title>
        <authorList>
            <person name="Sugawara M."/>
            <person name="Epstein B."/>
            <person name="Badgley B.D."/>
            <person name="Unno T."/>
            <person name="Xu L."/>
            <person name="Reese J."/>
            <person name="Gyaneshwar P."/>
            <person name="Denny R."/>
            <person name="Mudge J."/>
            <person name="Bharti A.K."/>
            <person name="Farmer A.D."/>
            <person name="May G.D."/>
            <person name="Woodward J.E."/>
            <person name="Medigue C."/>
            <person name="Vallenet D."/>
            <person name="Lajus A."/>
            <person name="Rouy Z."/>
            <person name="Martinez-Vaz B."/>
            <person name="Tiffin P."/>
            <person name="Young N.D."/>
            <person name="Sadowsky M.J."/>
        </authorList>
    </citation>
    <scope>NUCLEOTIDE SEQUENCE [LARGE SCALE GENOMIC DNA]</scope>
    <source>
        <strain evidence="2 4">USDA4894</strain>
    </source>
</reference>
<dbReference type="InterPro" id="IPR025979">
    <property type="entry name" value="ChrR-like_cupin_dom"/>
</dbReference>
<organism evidence="2 4">
    <name type="scientific">Sinorhizobium terangae</name>
    <dbReference type="NCBI Taxonomy" id="110322"/>
    <lineage>
        <taxon>Bacteria</taxon>
        <taxon>Pseudomonadati</taxon>
        <taxon>Pseudomonadota</taxon>
        <taxon>Alphaproteobacteria</taxon>
        <taxon>Hyphomicrobiales</taxon>
        <taxon>Rhizobiaceae</taxon>
        <taxon>Sinorhizobium/Ensifer group</taxon>
        <taxon>Sinorhizobium</taxon>
    </lineage>
</organism>